<dbReference type="AlphaFoldDB" id="A0A265N6W0"/>
<evidence type="ECO:0000256" key="7">
    <source>
        <dbReference type="SAM" id="Phobius"/>
    </source>
</evidence>
<organism evidence="10 11">
    <name type="scientific">Virgibacillus indicus</name>
    <dbReference type="NCBI Taxonomy" id="2024554"/>
    <lineage>
        <taxon>Bacteria</taxon>
        <taxon>Bacillati</taxon>
        <taxon>Bacillota</taxon>
        <taxon>Bacilli</taxon>
        <taxon>Bacillales</taxon>
        <taxon>Bacillaceae</taxon>
        <taxon>Virgibacillus</taxon>
    </lineage>
</organism>
<keyword evidence="5" id="KW-0572">Peptidoglycan-anchor</keyword>
<keyword evidence="7" id="KW-0812">Transmembrane</keyword>
<dbReference type="InterPro" id="IPR017502">
    <property type="entry name" value="Sortase_SrtB_target"/>
</dbReference>
<feature type="domain" description="NEAT" evidence="9">
    <location>
        <begin position="29"/>
        <end position="150"/>
    </location>
</feature>
<protein>
    <recommendedName>
        <fullName evidence="9">NEAT domain-containing protein</fullName>
    </recommendedName>
</protein>
<feature type="region of interest" description="Disordered" evidence="6">
    <location>
        <begin position="147"/>
        <end position="178"/>
    </location>
</feature>
<dbReference type="InterPro" id="IPR050436">
    <property type="entry name" value="IsdA"/>
</dbReference>
<dbReference type="SMART" id="SM00725">
    <property type="entry name" value="NEAT"/>
    <property type="match status" value="1"/>
</dbReference>
<dbReference type="SUPFAM" id="SSF158911">
    <property type="entry name" value="NEAT domain-like"/>
    <property type="match status" value="1"/>
</dbReference>
<dbReference type="RefSeq" id="WP_094887424.1">
    <property type="nucleotide sequence ID" value="NZ_NPMS01000016.1"/>
</dbReference>
<evidence type="ECO:0000259" key="9">
    <source>
        <dbReference type="PROSITE" id="PS50978"/>
    </source>
</evidence>
<dbReference type="OrthoDB" id="2413751at2"/>
<evidence type="ECO:0000313" key="10">
    <source>
        <dbReference type="EMBL" id="OZU87076.1"/>
    </source>
</evidence>
<evidence type="ECO:0000256" key="8">
    <source>
        <dbReference type="SAM" id="SignalP"/>
    </source>
</evidence>
<dbReference type="NCBIfam" id="TIGR03063">
    <property type="entry name" value="srtB_target"/>
    <property type="match status" value="1"/>
</dbReference>
<keyword evidence="4 8" id="KW-0732">Signal</keyword>
<gene>
    <name evidence="10" type="ORF">CIL03_18665</name>
</gene>
<proteinExistence type="predicted"/>
<dbReference type="EMBL" id="NPMS01000016">
    <property type="protein sequence ID" value="OZU87076.1"/>
    <property type="molecule type" value="Genomic_DNA"/>
</dbReference>
<dbReference type="PANTHER" id="PTHR37824:SF1">
    <property type="entry name" value="IRON-REGULATED SURFACE DETERMINANT PROTEIN C"/>
    <property type="match status" value="1"/>
</dbReference>
<dbReference type="CDD" id="cd06920">
    <property type="entry name" value="NEAT"/>
    <property type="match status" value="1"/>
</dbReference>
<comment type="caution">
    <text evidence="10">The sequence shown here is derived from an EMBL/GenBank/DDBJ whole genome shotgun (WGS) entry which is preliminary data.</text>
</comment>
<reference evidence="10 11" key="1">
    <citation type="submission" date="2017-08" db="EMBL/GenBank/DDBJ databases">
        <title>Virgibacillus indicus sp. nov. and Virgibacillus profoundi sp. nov, two moderately halophilic bacteria isolated from marine sediment by using the Microfluidic Streak Plate.</title>
        <authorList>
            <person name="Xu B."/>
            <person name="Hu B."/>
            <person name="Wang J."/>
            <person name="Zhu Y."/>
            <person name="Huang L."/>
            <person name="Du W."/>
            <person name="Huang Y."/>
        </authorList>
    </citation>
    <scope>NUCLEOTIDE SEQUENCE [LARGE SCALE GENOMIC DNA]</scope>
    <source>
        <strain evidence="10 11">IO3-P2-C2</strain>
    </source>
</reference>
<evidence type="ECO:0000313" key="11">
    <source>
        <dbReference type="Proteomes" id="UP000216498"/>
    </source>
</evidence>
<feature type="transmembrane region" description="Helical" evidence="7">
    <location>
        <begin position="184"/>
        <end position="204"/>
    </location>
</feature>
<dbReference type="PANTHER" id="PTHR37824">
    <property type="entry name" value="IRON-REGULATED SURFACE DETERMINANT PROTEIN C"/>
    <property type="match status" value="1"/>
</dbReference>
<evidence type="ECO:0000256" key="4">
    <source>
        <dbReference type="ARBA" id="ARBA00022729"/>
    </source>
</evidence>
<feature type="chain" id="PRO_5038794530" description="NEAT domain-containing protein" evidence="8">
    <location>
        <begin position="28"/>
        <end position="209"/>
    </location>
</feature>
<dbReference type="Pfam" id="PF05031">
    <property type="entry name" value="NEAT"/>
    <property type="match status" value="1"/>
</dbReference>
<keyword evidence="11" id="KW-1185">Reference proteome</keyword>
<dbReference type="Gene3D" id="2.60.40.1850">
    <property type="match status" value="1"/>
</dbReference>
<name>A0A265N6W0_9BACI</name>
<evidence type="ECO:0000256" key="1">
    <source>
        <dbReference type="ARBA" id="ARBA00004168"/>
    </source>
</evidence>
<dbReference type="InterPro" id="IPR006635">
    <property type="entry name" value="NEAT_dom"/>
</dbReference>
<keyword evidence="7" id="KW-1133">Transmembrane helix</keyword>
<dbReference type="PROSITE" id="PS50978">
    <property type="entry name" value="NEAT"/>
    <property type="match status" value="1"/>
</dbReference>
<evidence type="ECO:0000256" key="3">
    <source>
        <dbReference type="ARBA" id="ARBA00022525"/>
    </source>
</evidence>
<accession>A0A265N6W0</accession>
<dbReference type="Proteomes" id="UP000216498">
    <property type="component" value="Unassembled WGS sequence"/>
</dbReference>
<evidence type="ECO:0000256" key="5">
    <source>
        <dbReference type="ARBA" id="ARBA00023088"/>
    </source>
</evidence>
<sequence>MKNRFPLFMALTALILTAFFIASPVSAQIADGTYEVNYEVKEADSENTSIADGYFTKPAKLIVENGVQTIQLTVTGSNYIESLTAPSGPLSVISEDTANHTRTVKFKVDGDLSKPVNMDMHIIVPDMYDMTHTARAVFDVSGLEQAAAPAGNNSNDQASEAAAETGNGTGETVENPQTGEDSSIALYALLMLGSAIALVAIWKLRPVRN</sequence>
<keyword evidence="2" id="KW-0134">Cell wall</keyword>
<evidence type="ECO:0000256" key="6">
    <source>
        <dbReference type="SAM" id="MobiDB-lite"/>
    </source>
</evidence>
<feature type="signal peptide" evidence="8">
    <location>
        <begin position="1"/>
        <end position="27"/>
    </location>
</feature>
<evidence type="ECO:0000256" key="2">
    <source>
        <dbReference type="ARBA" id="ARBA00022512"/>
    </source>
</evidence>
<dbReference type="InterPro" id="IPR037250">
    <property type="entry name" value="NEAT_dom_sf"/>
</dbReference>
<keyword evidence="7" id="KW-0472">Membrane</keyword>
<comment type="subcellular location">
    <subcellularLocation>
        <location evidence="1">Secreted</location>
        <location evidence="1">Cell wall</location>
        <topology evidence="1">Peptidoglycan-anchor</topology>
    </subcellularLocation>
</comment>
<keyword evidence="3" id="KW-0964">Secreted</keyword>